<organism evidence="7 8">
    <name type="scientific">Anaeroglobus geminatus F0357</name>
    <dbReference type="NCBI Taxonomy" id="861450"/>
    <lineage>
        <taxon>Bacteria</taxon>
        <taxon>Bacillati</taxon>
        <taxon>Bacillota</taxon>
        <taxon>Negativicutes</taxon>
        <taxon>Veillonellales</taxon>
        <taxon>Veillonellaceae</taxon>
        <taxon>Anaeroglobus</taxon>
    </lineage>
</organism>
<dbReference type="PANTHER" id="PTHR30429">
    <property type="entry name" value="D-METHIONINE-BINDING LIPOPROTEIN METQ"/>
    <property type="match status" value="1"/>
</dbReference>
<dbReference type="InterPro" id="IPR004872">
    <property type="entry name" value="Lipoprotein_NlpA"/>
</dbReference>
<keyword evidence="3" id="KW-0732">Signal</keyword>
<dbReference type="AlphaFoldDB" id="G9YG12"/>
<dbReference type="eggNOG" id="COG1464">
    <property type="taxonomic scope" value="Bacteria"/>
</dbReference>
<evidence type="ECO:0000256" key="5">
    <source>
        <dbReference type="ARBA" id="ARBA00023139"/>
    </source>
</evidence>
<comment type="caution">
    <text evidence="7">The sequence shown here is derived from an EMBL/GenBank/DDBJ whole genome shotgun (WGS) entry which is preliminary data.</text>
</comment>
<evidence type="ECO:0000313" key="7">
    <source>
        <dbReference type="EMBL" id="EHM42442.1"/>
    </source>
</evidence>
<dbReference type="GO" id="GO:0016020">
    <property type="term" value="C:membrane"/>
    <property type="evidence" value="ECO:0007669"/>
    <property type="project" value="UniProtKB-SubCell"/>
</dbReference>
<comment type="subcellular location">
    <subcellularLocation>
        <location evidence="1">Membrane</location>
        <topology evidence="1">Lipid-anchor</topology>
    </subcellularLocation>
</comment>
<dbReference type="OrthoDB" id="9812878at2"/>
<keyword evidence="5" id="KW-0564">Palmitate</keyword>
<evidence type="ECO:0000256" key="4">
    <source>
        <dbReference type="ARBA" id="ARBA00023136"/>
    </source>
</evidence>
<keyword evidence="8" id="KW-1185">Reference proteome</keyword>
<dbReference type="SUPFAM" id="SSF53850">
    <property type="entry name" value="Periplasmic binding protein-like II"/>
    <property type="match status" value="1"/>
</dbReference>
<evidence type="ECO:0000256" key="2">
    <source>
        <dbReference type="ARBA" id="ARBA00008973"/>
    </source>
</evidence>
<evidence type="ECO:0000256" key="1">
    <source>
        <dbReference type="ARBA" id="ARBA00004635"/>
    </source>
</evidence>
<dbReference type="RefSeq" id="WP_006789563.1">
    <property type="nucleotide sequence ID" value="NZ_JH417572.1"/>
</dbReference>
<keyword evidence="4" id="KW-0472">Membrane</keyword>
<evidence type="ECO:0000313" key="8">
    <source>
        <dbReference type="Proteomes" id="UP000005481"/>
    </source>
</evidence>
<dbReference type="EMBL" id="AGCJ01000018">
    <property type="protein sequence ID" value="EHM42442.1"/>
    <property type="molecule type" value="Genomic_DNA"/>
</dbReference>
<proteinExistence type="inferred from homology"/>
<evidence type="ECO:0000256" key="3">
    <source>
        <dbReference type="ARBA" id="ARBA00022729"/>
    </source>
</evidence>
<sequence>MKKTVVCIMVLIVTSLLFVLAGCGTLDNSGTAQGDKKVIKLGVRADGAERAELLRMPLEKLGYTLEVTPFEDSILPNVALGEKSIDVNWYQHLPYLESYNKSKGTDFVMVKPYTHYARFGLYSDKYTDVKQIPDGAVIGLCNDTTNRNRGLKMLAELGLITLNQGVENATIYDVKDNPHKFKFVEAEMTSLAQAIGDYDAIALASAHMANAGKDPSKYLAESKDSKDYALGFVVRQEDKDAQWVQDLIKASQTDEMKAYFAQHDKGALVPMW</sequence>
<dbReference type="STRING" id="861450.HMPREF0080_00576"/>
<name>G9YG12_9FIRM</name>
<dbReference type="Gene3D" id="3.40.190.10">
    <property type="entry name" value="Periplasmic binding protein-like II"/>
    <property type="match status" value="2"/>
</dbReference>
<dbReference type="PROSITE" id="PS51257">
    <property type="entry name" value="PROKAR_LIPOPROTEIN"/>
    <property type="match status" value="1"/>
</dbReference>
<keyword evidence="6 7" id="KW-0449">Lipoprotein</keyword>
<gene>
    <name evidence="7" type="ORF">HMPREF0080_00576</name>
</gene>
<dbReference type="Pfam" id="PF03180">
    <property type="entry name" value="Lipoprotein_9"/>
    <property type="match status" value="1"/>
</dbReference>
<accession>G9YG12</accession>
<dbReference type="PANTHER" id="PTHR30429:SF0">
    <property type="entry name" value="METHIONINE-BINDING LIPOPROTEIN METQ"/>
    <property type="match status" value="1"/>
</dbReference>
<dbReference type="Proteomes" id="UP000005481">
    <property type="component" value="Unassembled WGS sequence"/>
</dbReference>
<dbReference type="HOGENOM" id="CLU_067080_0_1_9"/>
<reference evidence="7 8" key="1">
    <citation type="submission" date="2011-08" db="EMBL/GenBank/DDBJ databases">
        <authorList>
            <person name="Weinstock G."/>
            <person name="Sodergren E."/>
            <person name="Clifton S."/>
            <person name="Fulton L."/>
            <person name="Fulton B."/>
            <person name="Courtney L."/>
            <person name="Fronick C."/>
            <person name="Harrison M."/>
            <person name="Strong C."/>
            <person name="Farmer C."/>
            <person name="Delahaunty K."/>
            <person name="Markovic C."/>
            <person name="Hall O."/>
            <person name="Minx P."/>
            <person name="Tomlinson C."/>
            <person name="Mitreva M."/>
            <person name="Hou S."/>
            <person name="Chen J."/>
            <person name="Wollam A."/>
            <person name="Pepin K.H."/>
            <person name="Johnson M."/>
            <person name="Bhonagiri V."/>
            <person name="Zhang X."/>
            <person name="Suruliraj S."/>
            <person name="Warren W."/>
            <person name="Chinwalla A."/>
            <person name="Mardis E.R."/>
            <person name="Wilson R.K."/>
        </authorList>
    </citation>
    <scope>NUCLEOTIDE SEQUENCE [LARGE SCALE GENOMIC DNA]</scope>
    <source>
        <strain evidence="7 8">F0357</strain>
    </source>
</reference>
<comment type="similarity">
    <text evidence="2">Belongs to the NlpA lipoprotein family.</text>
</comment>
<protein>
    <submittedName>
        <fullName evidence="7">NLPA lipoprotein</fullName>
    </submittedName>
</protein>
<evidence type="ECO:0000256" key="6">
    <source>
        <dbReference type="ARBA" id="ARBA00023288"/>
    </source>
</evidence>